<keyword evidence="5 6" id="KW-0472">Membrane</keyword>
<dbReference type="InterPro" id="IPR043128">
    <property type="entry name" value="Rev_trsase/Diguanyl_cyclase"/>
</dbReference>
<dbReference type="SUPFAM" id="SSF55785">
    <property type="entry name" value="PYP-like sensor domain (PAS domain)"/>
    <property type="match status" value="1"/>
</dbReference>
<organism evidence="11 12">
    <name type="scientific">Pseudoteredinibacter isoporae</name>
    <dbReference type="NCBI Taxonomy" id="570281"/>
    <lineage>
        <taxon>Bacteria</taxon>
        <taxon>Pseudomonadati</taxon>
        <taxon>Pseudomonadota</taxon>
        <taxon>Gammaproteobacteria</taxon>
        <taxon>Cellvibrionales</taxon>
        <taxon>Cellvibrionaceae</taxon>
        <taxon>Pseudoteredinibacter</taxon>
    </lineage>
</organism>
<feature type="domain" description="PAC" evidence="7">
    <location>
        <begin position="472"/>
        <end position="523"/>
    </location>
</feature>
<dbReference type="AlphaFoldDB" id="A0A7X0MXE2"/>
<dbReference type="GO" id="GO:0007165">
    <property type="term" value="P:signal transduction"/>
    <property type="evidence" value="ECO:0007669"/>
    <property type="project" value="UniProtKB-ARBA"/>
</dbReference>
<keyword evidence="3 6" id="KW-0812">Transmembrane</keyword>
<dbReference type="InterPro" id="IPR052155">
    <property type="entry name" value="Biofilm_reg_signaling"/>
</dbReference>
<dbReference type="SMART" id="SM00052">
    <property type="entry name" value="EAL"/>
    <property type="match status" value="1"/>
</dbReference>
<dbReference type="PANTHER" id="PTHR44757">
    <property type="entry name" value="DIGUANYLATE CYCLASE DGCP"/>
    <property type="match status" value="1"/>
</dbReference>
<evidence type="ECO:0000256" key="3">
    <source>
        <dbReference type="ARBA" id="ARBA00022692"/>
    </source>
</evidence>
<comment type="cofactor">
    <cofactor evidence="1">
        <name>Mg(2+)</name>
        <dbReference type="ChEBI" id="CHEBI:18420"/>
    </cofactor>
</comment>
<dbReference type="GO" id="GO:0003824">
    <property type="term" value="F:catalytic activity"/>
    <property type="evidence" value="ECO:0007669"/>
    <property type="project" value="UniProtKB-ARBA"/>
</dbReference>
<dbReference type="InterPro" id="IPR006189">
    <property type="entry name" value="CHASE_dom"/>
</dbReference>
<dbReference type="SMART" id="SM01079">
    <property type="entry name" value="CHASE"/>
    <property type="match status" value="1"/>
</dbReference>
<comment type="caution">
    <text evidence="11">The sequence shown here is derived from an EMBL/GenBank/DDBJ whole genome shotgun (WGS) entry which is preliminary data.</text>
</comment>
<dbReference type="Proteomes" id="UP000528457">
    <property type="component" value="Unassembled WGS sequence"/>
</dbReference>
<evidence type="ECO:0000256" key="4">
    <source>
        <dbReference type="ARBA" id="ARBA00022989"/>
    </source>
</evidence>
<evidence type="ECO:0000256" key="1">
    <source>
        <dbReference type="ARBA" id="ARBA00001946"/>
    </source>
</evidence>
<dbReference type="PANTHER" id="PTHR44757:SF2">
    <property type="entry name" value="BIOFILM ARCHITECTURE MAINTENANCE PROTEIN MBAA"/>
    <property type="match status" value="1"/>
</dbReference>
<keyword evidence="4 6" id="KW-1133">Transmembrane helix</keyword>
<dbReference type="InterPro" id="IPR001633">
    <property type="entry name" value="EAL_dom"/>
</dbReference>
<dbReference type="InParanoid" id="A0A7X0MXE2"/>
<dbReference type="Pfam" id="PF00563">
    <property type="entry name" value="EAL"/>
    <property type="match status" value="1"/>
</dbReference>
<dbReference type="CDD" id="cd00130">
    <property type="entry name" value="PAS"/>
    <property type="match status" value="1"/>
</dbReference>
<dbReference type="Gene3D" id="3.30.450.20">
    <property type="entry name" value="PAS domain"/>
    <property type="match status" value="1"/>
</dbReference>
<dbReference type="InterPro" id="IPR042240">
    <property type="entry name" value="CHASE_sf"/>
</dbReference>
<evidence type="ECO:0000313" key="11">
    <source>
        <dbReference type="EMBL" id="MBB6523636.1"/>
    </source>
</evidence>
<evidence type="ECO:0000259" key="10">
    <source>
        <dbReference type="PROSITE" id="PS50887"/>
    </source>
</evidence>
<dbReference type="InterPro" id="IPR000160">
    <property type="entry name" value="GGDEF_dom"/>
</dbReference>
<dbReference type="InterPro" id="IPR035919">
    <property type="entry name" value="EAL_sf"/>
</dbReference>
<dbReference type="SUPFAM" id="SSF141868">
    <property type="entry name" value="EAL domain-like"/>
    <property type="match status" value="1"/>
</dbReference>
<evidence type="ECO:0000259" key="8">
    <source>
        <dbReference type="PROSITE" id="PS50839"/>
    </source>
</evidence>
<dbReference type="FunFam" id="3.30.70.270:FF:000001">
    <property type="entry name" value="Diguanylate cyclase domain protein"/>
    <property type="match status" value="1"/>
</dbReference>
<dbReference type="PROSITE" id="PS50839">
    <property type="entry name" value="CHASE"/>
    <property type="match status" value="1"/>
</dbReference>
<dbReference type="Gene3D" id="3.20.20.450">
    <property type="entry name" value="EAL domain"/>
    <property type="match status" value="1"/>
</dbReference>
<evidence type="ECO:0000256" key="6">
    <source>
        <dbReference type="SAM" id="Phobius"/>
    </source>
</evidence>
<dbReference type="EMBL" id="JACHHT010000004">
    <property type="protein sequence ID" value="MBB6523636.1"/>
    <property type="molecule type" value="Genomic_DNA"/>
</dbReference>
<feature type="transmembrane region" description="Helical" evidence="6">
    <location>
        <begin position="80"/>
        <end position="102"/>
    </location>
</feature>
<keyword evidence="12" id="KW-1185">Reference proteome</keyword>
<dbReference type="Pfam" id="PF03924">
    <property type="entry name" value="CHASE"/>
    <property type="match status" value="1"/>
</dbReference>
<dbReference type="Pfam" id="PF00990">
    <property type="entry name" value="GGDEF"/>
    <property type="match status" value="1"/>
</dbReference>
<evidence type="ECO:0000256" key="5">
    <source>
        <dbReference type="ARBA" id="ARBA00023136"/>
    </source>
</evidence>
<dbReference type="InterPro" id="IPR000700">
    <property type="entry name" value="PAS-assoc_C"/>
</dbReference>
<evidence type="ECO:0000256" key="2">
    <source>
        <dbReference type="ARBA" id="ARBA00004370"/>
    </source>
</evidence>
<dbReference type="Gene3D" id="3.30.70.270">
    <property type="match status" value="1"/>
</dbReference>
<dbReference type="PROSITE" id="PS50883">
    <property type="entry name" value="EAL"/>
    <property type="match status" value="1"/>
</dbReference>
<dbReference type="PROSITE" id="PS50113">
    <property type="entry name" value="PAC"/>
    <property type="match status" value="1"/>
</dbReference>
<dbReference type="SMART" id="SM00267">
    <property type="entry name" value="GGDEF"/>
    <property type="match status" value="1"/>
</dbReference>
<dbReference type="RefSeq" id="WP_166843353.1">
    <property type="nucleotide sequence ID" value="NZ_JAAONY010000004.1"/>
</dbReference>
<dbReference type="Gene3D" id="3.30.450.350">
    <property type="entry name" value="CHASE domain"/>
    <property type="match status" value="1"/>
</dbReference>
<dbReference type="CDD" id="cd01948">
    <property type="entry name" value="EAL"/>
    <property type="match status" value="1"/>
</dbReference>
<dbReference type="InterPro" id="IPR029787">
    <property type="entry name" value="Nucleotide_cyclase"/>
</dbReference>
<evidence type="ECO:0000259" key="9">
    <source>
        <dbReference type="PROSITE" id="PS50883"/>
    </source>
</evidence>
<feature type="domain" description="EAL" evidence="9">
    <location>
        <begin position="697"/>
        <end position="951"/>
    </location>
</feature>
<dbReference type="InterPro" id="IPR035965">
    <property type="entry name" value="PAS-like_dom_sf"/>
</dbReference>
<reference evidence="11 12" key="1">
    <citation type="submission" date="2020-08" db="EMBL/GenBank/DDBJ databases">
        <title>Genomic Encyclopedia of Type Strains, Phase IV (KMG-IV): sequencing the most valuable type-strain genomes for metagenomic binning, comparative biology and taxonomic classification.</title>
        <authorList>
            <person name="Goeker M."/>
        </authorList>
    </citation>
    <scope>NUCLEOTIDE SEQUENCE [LARGE SCALE GENOMIC DNA]</scope>
    <source>
        <strain evidence="11 12">DSM 22368</strain>
    </source>
</reference>
<evidence type="ECO:0000313" key="12">
    <source>
        <dbReference type="Proteomes" id="UP000528457"/>
    </source>
</evidence>
<dbReference type="CDD" id="cd01949">
    <property type="entry name" value="GGDEF"/>
    <property type="match status" value="1"/>
</dbReference>
<proteinExistence type="predicted"/>
<sequence length="960" mass="107591">MALRQNLCGMPRSGLVRWLLCACVLCFSIVSQGAEDGMLMGSVSPASSNSSNLDVVELPETTAAMSHQFLDLGLREASTLLVGAVVASIALLVSVLVLAFINLRTRGQWLSLAFILTTLLGLELWLESYISYRHEQDDRAHIARRLSMVRANLESILNNNLSLIKGMGIAIAANPDLSKREFNLYAREILRTETLLLNFAAAPDYVVKYVYPEKGNEAVIGLEYMSTPGQREDVLRVKNMRRMLVAGPVNIVQGGWAFIGRAPVYYADPVTGDEMFWGIISSPMIVDEVYKAAGVHDLAKDQGIAIRKKGLNGEKRSVFFGDDQVFEQNPVISEMLIGAEMWQLASIPNKQPDGLASALNGLRLGFLLLLLAGAFFLHVRIRQGNERKKLISALRYRERMLAQVGRIASVGGFEYEVDRGFIYWSREVFKILGVPFSRGPLHDVDFIQLIEPACREKVRDALHTLSESASETSLELELQLDDGRHKWVAIQAYSEISDEGHVKIKGAIQNITERKKSELTILRQANYDTLTQLPNRSLFDNRLISAVASANRSGEKFALLFIDLDRFKSVNDSLGHAVGDQLLQTVAERLSTCTRESDTLSRRSGDEFTLIATQIKSAKCVETVARKIIEELKLPICISGNQIYVTASIGITLFPDDASNAETLLKNADQAMYAAKELGRNRFRFYTTMMQNDADERLRMHMDLIDAIEHKQLKVFYQPILDLKSGDVCEVEALLRWQHPKQGFIPPDKFIPLAEDVGLISQLGEISMKTAIADILEVNKDFGLNIGLSLNKSYREFFGSVDDGDEPWLNTLLSPAERPPITIEITESILMEDDQVYQILDKLRKAGIKIAIDDFGTGYSSLSYLRRFPVDWLKIDRSFVRDIEDDHEDLALVESILAMAHKLSLAVVAEGLETEEQLRLLQMHQCDMAQGFFLARPMPLADFRHWLRERNAPARIAGDR</sequence>
<gene>
    <name evidence="11" type="ORF">HNR48_003950</name>
</gene>
<feature type="domain" description="GGDEF" evidence="10">
    <location>
        <begin position="555"/>
        <end position="688"/>
    </location>
</feature>
<comment type="subcellular location">
    <subcellularLocation>
        <location evidence="2">Membrane</location>
    </subcellularLocation>
</comment>
<dbReference type="PROSITE" id="PS50887">
    <property type="entry name" value="GGDEF"/>
    <property type="match status" value="1"/>
</dbReference>
<dbReference type="InterPro" id="IPR000014">
    <property type="entry name" value="PAS"/>
</dbReference>
<dbReference type="NCBIfam" id="TIGR00254">
    <property type="entry name" value="GGDEF"/>
    <property type="match status" value="1"/>
</dbReference>
<evidence type="ECO:0000259" key="7">
    <source>
        <dbReference type="PROSITE" id="PS50113"/>
    </source>
</evidence>
<dbReference type="SUPFAM" id="SSF55073">
    <property type="entry name" value="Nucleotide cyclase"/>
    <property type="match status" value="1"/>
</dbReference>
<accession>A0A7X0MXE2</accession>
<dbReference type="GO" id="GO:0016020">
    <property type="term" value="C:membrane"/>
    <property type="evidence" value="ECO:0007669"/>
    <property type="project" value="UniProtKB-SubCell"/>
</dbReference>
<protein>
    <submittedName>
        <fullName evidence="11">Diguanylate cyclase (GGDEF)-like protein</fullName>
    </submittedName>
</protein>
<feature type="transmembrane region" description="Helical" evidence="6">
    <location>
        <begin position="109"/>
        <end position="126"/>
    </location>
</feature>
<feature type="domain" description="CHASE" evidence="8">
    <location>
        <begin position="203"/>
        <end position="299"/>
    </location>
</feature>
<name>A0A7X0MXE2_9GAMM</name>